<dbReference type="Gene3D" id="3.90.79.10">
    <property type="entry name" value="Nucleoside Triphosphate Pyrophosphohydrolase"/>
    <property type="match status" value="1"/>
</dbReference>
<keyword evidence="6 14" id="KW-0479">Metal-binding</keyword>
<dbReference type="SUPFAM" id="SSF55811">
    <property type="entry name" value="Nudix"/>
    <property type="match status" value="1"/>
</dbReference>
<dbReference type="GO" id="GO:0005829">
    <property type="term" value="C:cytosol"/>
    <property type="evidence" value="ECO:0007669"/>
    <property type="project" value="TreeGrafter"/>
</dbReference>
<comment type="function">
    <text evidence="9">Acts on ADP-mannose and ADP-glucose as well as ADP-ribose. Prevents glycogen biosynthesis. The reaction catalyzed by this enzyme is a limiting step of the gluconeogenic process.</text>
</comment>
<dbReference type="NCBIfam" id="TIGR00052">
    <property type="entry name" value="nudix-type nucleoside diphosphatase, YffH/AdpP family"/>
    <property type="match status" value="1"/>
</dbReference>
<evidence type="ECO:0000259" key="16">
    <source>
        <dbReference type="PROSITE" id="PS51462"/>
    </source>
</evidence>
<feature type="binding site" evidence="14">
    <location>
        <position position="90"/>
    </location>
    <ligand>
        <name>Mg(2+)</name>
        <dbReference type="ChEBI" id="CHEBI:18420"/>
        <label>1</label>
    </ligand>
</feature>
<evidence type="ECO:0000256" key="8">
    <source>
        <dbReference type="ARBA" id="ARBA00022842"/>
    </source>
</evidence>
<feature type="binding site" evidence="14">
    <location>
        <position position="160"/>
    </location>
    <ligand>
        <name>Mg(2+)</name>
        <dbReference type="ChEBI" id="CHEBI:18420"/>
        <label>1</label>
    </ligand>
</feature>
<evidence type="ECO:0000256" key="13">
    <source>
        <dbReference type="ARBA" id="ARBA00049546"/>
    </source>
</evidence>
<name>A0AAT9G4W6_9ENTR</name>
<dbReference type="GO" id="GO:0047631">
    <property type="term" value="F:ADP-ribose diphosphatase activity"/>
    <property type="evidence" value="ECO:0007669"/>
    <property type="project" value="UniProtKB-EC"/>
</dbReference>
<proteinExistence type="inferred from homology"/>
<dbReference type="GO" id="GO:0019693">
    <property type="term" value="P:ribose phosphate metabolic process"/>
    <property type="evidence" value="ECO:0007669"/>
    <property type="project" value="TreeGrafter"/>
</dbReference>
<evidence type="ECO:0000256" key="4">
    <source>
        <dbReference type="ARBA" id="ARBA00012453"/>
    </source>
</evidence>
<sequence length="205" mass="24263">MLFKFKYNDVKIINKNTIYNGFLSFVKYYFTHKLFNGGWSKEICREVVEHNIIGAVLPYDHILDKVILVEQIRIPSLKEKITPWLLEIIAGIKENNETMEELIYREAKEEANITIQRCHYIFNYLSSPGCSNERVYLYIGKIDSKLVNHGYICGSKKEHEDIRVHVIDRKIAYQWIKDGIINNAATIISLQWLQLYYFTFTTIWN</sequence>
<dbReference type="CDD" id="cd24155">
    <property type="entry name" value="NUDIX_ADPRase"/>
    <property type="match status" value="1"/>
</dbReference>
<feature type="domain" description="Nudix hydrolase" evidence="16">
    <location>
        <begin position="49"/>
        <end position="189"/>
    </location>
</feature>
<comment type="catalytic activity">
    <reaction evidence="13">
        <text>ADP-D-ribose + H2O = D-ribose 5-phosphate + AMP + 2 H(+)</text>
        <dbReference type="Rhea" id="RHEA:10412"/>
        <dbReference type="ChEBI" id="CHEBI:15377"/>
        <dbReference type="ChEBI" id="CHEBI:15378"/>
        <dbReference type="ChEBI" id="CHEBI:57967"/>
        <dbReference type="ChEBI" id="CHEBI:78346"/>
        <dbReference type="ChEBI" id="CHEBI:456215"/>
        <dbReference type="EC" id="3.6.1.13"/>
    </reaction>
</comment>
<evidence type="ECO:0000256" key="9">
    <source>
        <dbReference type="ARBA" id="ARBA00025164"/>
    </source>
</evidence>
<dbReference type="GO" id="GO:0006753">
    <property type="term" value="P:nucleoside phosphate metabolic process"/>
    <property type="evidence" value="ECO:0007669"/>
    <property type="project" value="TreeGrafter"/>
</dbReference>
<evidence type="ECO:0000256" key="7">
    <source>
        <dbReference type="ARBA" id="ARBA00022801"/>
    </source>
</evidence>
<evidence type="ECO:0000313" key="17">
    <source>
        <dbReference type="EMBL" id="BET44791.1"/>
    </source>
</evidence>
<dbReference type="EC" id="3.6.1.13" evidence="4"/>
<evidence type="ECO:0000256" key="15">
    <source>
        <dbReference type="PIRSR" id="PIRSR604385-3"/>
    </source>
</evidence>
<dbReference type="AlphaFoldDB" id="A0AAT9G4W6"/>
<evidence type="ECO:0000256" key="12">
    <source>
        <dbReference type="ARBA" id="ARBA00033056"/>
    </source>
</evidence>
<comment type="similarity">
    <text evidence="2">Belongs to the Nudix hydrolase family. NudF subfamily.</text>
</comment>
<evidence type="ECO:0000256" key="6">
    <source>
        <dbReference type="ARBA" id="ARBA00022723"/>
    </source>
</evidence>
<evidence type="ECO:0000256" key="10">
    <source>
        <dbReference type="ARBA" id="ARBA00030162"/>
    </source>
</evidence>
<reference evidence="17" key="1">
    <citation type="journal article" date="2023" name="Front. Microbiol.">
        <title>Genome analysis of Candidatus Aschnera chinzeii, the bacterial endosymbiont of the blood-sucking bat fly Penicillidia jenynsii (Insecta: Diptera: Nycteribiidae).</title>
        <authorList>
            <person name="Koga R."/>
            <person name="Moriyama M."/>
            <person name="Nozaki T."/>
            <person name="Fukatsu T."/>
        </authorList>
    </citation>
    <scope>NUCLEOTIDE SEQUENCE</scope>
    <source>
        <strain evidence="17">Kw-01</strain>
    </source>
</reference>
<evidence type="ECO:0000256" key="14">
    <source>
        <dbReference type="PIRSR" id="PIRSR604385-2"/>
    </source>
</evidence>
<evidence type="ECO:0000256" key="5">
    <source>
        <dbReference type="ARBA" id="ARBA00013297"/>
    </source>
</evidence>
<dbReference type="InterPro" id="IPR000086">
    <property type="entry name" value="NUDIX_hydrolase_dom"/>
</dbReference>
<accession>A0AAT9G4W6</accession>
<comment type="cofactor">
    <cofactor evidence="1 14">
        <name>Mg(2+)</name>
        <dbReference type="ChEBI" id="CHEBI:18420"/>
    </cofactor>
</comment>
<reference evidence="17" key="2">
    <citation type="submission" date="2023-10" db="EMBL/GenBank/DDBJ databases">
        <authorList>
            <person name="Koga R."/>
            <person name="Fukatsu T."/>
        </authorList>
    </citation>
    <scope>NUCLEOTIDE SEQUENCE</scope>
    <source>
        <strain evidence="17">Kw-01</strain>
    </source>
</reference>
<dbReference type="PROSITE" id="PS51462">
    <property type="entry name" value="NUDIX"/>
    <property type="match status" value="1"/>
</dbReference>
<dbReference type="EMBL" id="AP028961">
    <property type="protein sequence ID" value="BET44791.1"/>
    <property type="molecule type" value="Genomic_DNA"/>
</dbReference>
<comment type="subunit">
    <text evidence="3">Homodimer.</text>
</comment>
<dbReference type="GO" id="GO:0019144">
    <property type="term" value="F:ADP-sugar diphosphatase activity"/>
    <property type="evidence" value="ECO:0007669"/>
    <property type="project" value="TreeGrafter"/>
</dbReference>
<organism evidence="17">
    <name type="scientific">Candidatus Aschnera chinzeii</name>
    <dbReference type="NCBI Taxonomy" id="1485666"/>
    <lineage>
        <taxon>Bacteria</taxon>
        <taxon>Pseudomonadati</taxon>
        <taxon>Pseudomonadota</taxon>
        <taxon>Gammaproteobacteria</taxon>
        <taxon>Enterobacterales</taxon>
        <taxon>Enterobacteriaceae</taxon>
        <taxon>Candidatus Aschnera</taxon>
    </lineage>
</organism>
<keyword evidence="8 14" id="KW-0460">Magnesium</keyword>
<dbReference type="PANTHER" id="PTHR11839:SF5">
    <property type="entry name" value="ADP-RIBOSE PYROPHOSPHATASE"/>
    <property type="match status" value="1"/>
</dbReference>
<feature type="binding site" evidence="14">
    <location>
        <position position="106"/>
    </location>
    <ligand>
        <name>Mg(2+)</name>
        <dbReference type="ChEBI" id="CHEBI:18420"/>
        <label>1</label>
    </ligand>
</feature>
<gene>
    <name evidence="17" type="primary">nudF</name>
    <name evidence="17" type="ORF">ACHINZ_4630</name>
</gene>
<keyword evidence="7" id="KW-0378">Hydrolase</keyword>
<dbReference type="GO" id="GO:0046872">
    <property type="term" value="F:metal ion binding"/>
    <property type="evidence" value="ECO:0007669"/>
    <property type="project" value="UniProtKB-KW"/>
</dbReference>
<feature type="short sequence motif" description="Nudix box" evidence="15">
    <location>
        <begin position="91"/>
        <end position="113"/>
    </location>
</feature>
<evidence type="ECO:0000256" key="2">
    <source>
        <dbReference type="ARBA" id="ARBA00007482"/>
    </source>
</evidence>
<feature type="binding site" evidence="14">
    <location>
        <position position="110"/>
    </location>
    <ligand>
        <name>Mg(2+)</name>
        <dbReference type="ChEBI" id="CHEBI:18420"/>
        <label>1</label>
    </ligand>
</feature>
<dbReference type="InterPro" id="IPR015797">
    <property type="entry name" value="NUDIX_hydrolase-like_dom_sf"/>
</dbReference>
<dbReference type="InterPro" id="IPR004385">
    <property type="entry name" value="NDP_pyrophosphatase"/>
</dbReference>
<protein>
    <recommendedName>
        <fullName evidence="5">ADP-ribose pyrophosphatase</fullName>
        <ecNumber evidence="4">3.6.1.13</ecNumber>
    </recommendedName>
    <alternativeName>
        <fullName evidence="10">ADP-ribose diphosphatase</fullName>
    </alternativeName>
    <alternativeName>
        <fullName evidence="12">ADP-ribose phosphohydrolase</fullName>
    </alternativeName>
    <alternativeName>
        <fullName evidence="11">Adenosine diphosphoribose pyrophosphatase</fullName>
    </alternativeName>
</protein>
<evidence type="ECO:0000256" key="3">
    <source>
        <dbReference type="ARBA" id="ARBA00011738"/>
    </source>
</evidence>
<dbReference type="PANTHER" id="PTHR11839">
    <property type="entry name" value="UDP/ADP-SUGAR PYROPHOSPHATASE"/>
    <property type="match status" value="1"/>
</dbReference>
<evidence type="ECO:0000256" key="11">
    <source>
        <dbReference type="ARBA" id="ARBA00030308"/>
    </source>
</evidence>
<evidence type="ECO:0000256" key="1">
    <source>
        <dbReference type="ARBA" id="ARBA00001946"/>
    </source>
</evidence>